<evidence type="ECO:0000313" key="2">
    <source>
        <dbReference type="EMBL" id="GHH25614.1"/>
    </source>
</evidence>
<proteinExistence type="predicted"/>
<evidence type="ECO:0000313" key="3">
    <source>
        <dbReference type="Proteomes" id="UP000652430"/>
    </source>
</evidence>
<sequence length="71" mass="7844">MIAAVDDGLEAPTPNLPDRLRRRAHPSAGPENTYSRAKVHADQKSRRRSQIKAFISLAQDHVFAHDPAATD</sequence>
<accession>A0ABQ3LUI9</accession>
<gene>
    <name evidence="2" type="ORF">GCM10008023_39150</name>
</gene>
<evidence type="ECO:0008006" key="4">
    <source>
        <dbReference type="Google" id="ProtNLM"/>
    </source>
</evidence>
<dbReference type="Proteomes" id="UP000652430">
    <property type="component" value="Unassembled WGS sequence"/>
</dbReference>
<feature type="region of interest" description="Disordered" evidence="1">
    <location>
        <begin position="1"/>
        <end position="47"/>
    </location>
</feature>
<keyword evidence="3" id="KW-1185">Reference proteome</keyword>
<name>A0ABQ3LUI9_9SPHN</name>
<evidence type="ECO:0000256" key="1">
    <source>
        <dbReference type="SAM" id="MobiDB-lite"/>
    </source>
</evidence>
<reference evidence="3" key="1">
    <citation type="journal article" date="2019" name="Int. J. Syst. Evol. Microbiol.">
        <title>The Global Catalogue of Microorganisms (GCM) 10K type strain sequencing project: providing services to taxonomists for standard genome sequencing and annotation.</title>
        <authorList>
            <consortium name="The Broad Institute Genomics Platform"/>
            <consortium name="The Broad Institute Genome Sequencing Center for Infectious Disease"/>
            <person name="Wu L."/>
            <person name="Ma J."/>
        </authorList>
    </citation>
    <scope>NUCLEOTIDE SEQUENCE [LARGE SCALE GENOMIC DNA]</scope>
    <source>
        <strain evidence="3">CGMCC 1.8957</strain>
    </source>
</reference>
<dbReference type="EMBL" id="BNAQ01000010">
    <property type="protein sequence ID" value="GHH25614.1"/>
    <property type="molecule type" value="Genomic_DNA"/>
</dbReference>
<comment type="caution">
    <text evidence="2">The sequence shown here is derived from an EMBL/GenBank/DDBJ whole genome shotgun (WGS) entry which is preliminary data.</text>
</comment>
<protein>
    <recommendedName>
        <fullName evidence="4">Transposase</fullName>
    </recommendedName>
</protein>
<organism evidence="2 3">
    <name type="scientific">Sphingomonas glacialis</name>
    <dbReference type="NCBI Taxonomy" id="658225"/>
    <lineage>
        <taxon>Bacteria</taxon>
        <taxon>Pseudomonadati</taxon>
        <taxon>Pseudomonadota</taxon>
        <taxon>Alphaproteobacteria</taxon>
        <taxon>Sphingomonadales</taxon>
        <taxon>Sphingomonadaceae</taxon>
        <taxon>Sphingomonas</taxon>
    </lineage>
</organism>